<feature type="signal peptide" evidence="2">
    <location>
        <begin position="1"/>
        <end position="24"/>
    </location>
</feature>
<evidence type="ECO:0000313" key="4">
    <source>
        <dbReference type="EMBL" id="MCO6047534.1"/>
    </source>
</evidence>
<dbReference type="EMBL" id="JAMXLR010000092">
    <property type="protein sequence ID" value="MCO6047534.1"/>
    <property type="molecule type" value="Genomic_DNA"/>
</dbReference>
<keyword evidence="5" id="KW-1185">Reference proteome</keyword>
<protein>
    <submittedName>
        <fullName evidence="4">Methyltransferase domain-containing protein</fullName>
    </submittedName>
</protein>
<feature type="region of interest" description="Disordered" evidence="1">
    <location>
        <begin position="27"/>
        <end position="46"/>
    </location>
</feature>
<keyword evidence="2" id="KW-0732">Signal</keyword>
<proteinExistence type="predicted"/>
<dbReference type="AlphaFoldDB" id="A0A9X2JKW3"/>
<sequence length="260" mass="29281">MPIATHRFLALLLFSLAAPQLALAQDVAEQQQTETTNDTTEAPPAPPEYLGRRIAQTMHYAGAPWLVRESREREEECSKLLQALKISPGQTVCDLGCGNGFYTLKLAKLVGPKGTVCAVDIQPEMLDLLDERATARGVTNLRPTLGTVTSPNLPKGKLDLLLLVDVYHEFSHPKEMLTAIRASLKPTGRVALVEYRSEDPEVPIKRLHKMSQKQVMKEYQANGFKLVGQYDELPWQHVFFFARDDSQLEKAELKRWEKEE</sequence>
<dbReference type="PANTHER" id="PTHR43861">
    <property type="entry name" value="TRANS-ACONITATE 2-METHYLTRANSFERASE-RELATED"/>
    <property type="match status" value="1"/>
</dbReference>
<evidence type="ECO:0000256" key="1">
    <source>
        <dbReference type="SAM" id="MobiDB-lite"/>
    </source>
</evidence>
<keyword evidence="4" id="KW-0489">Methyltransferase</keyword>
<evidence type="ECO:0000313" key="5">
    <source>
        <dbReference type="Proteomes" id="UP001155241"/>
    </source>
</evidence>
<dbReference type="GO" id="GO:0032259">
    <property type="term" value="P:methylation"/>
    <property type="evidence" value="ECO:0007669"/>
    <property type="project" value="UniProtKB-KW"/>
</dbReference>
<comment type="caution">
    <text evidence="4">The sequence shown here is derived from an EMBL/GenBank/DDBJ whole genome shotgun (WGS) entry which is preliminary data.</text>
</comment>
<dbReference type="Proteomes" id="UP001155241">
    <property type="component" value="Unassembled WGS sequence"/>
</dbReference>
<dbReference type="InterPro" id="IPR029063">
    <property type="entry name" value="SAM-dependent_MTases_sf"/>
</dbReference>
<feature type="compositionally biased region" description="Low complexity" evidence="1">
    <location>
        <begin position="27"/>
        <end position="42"/>
    </location>
</feature>
<keyword evidence="4" id="KW-0808">Transferase</keyword>
<dbReference type="RefSeq" id="WP_252855644.1">
    <property type="nucleotide sequence ID" value="NZ_JAMXLR010000092.1"/>
</dbReference>
<dbReference type="InterPro" id="IPR025714">
    <property type="entry name" value="Methyltranfer_dom"/>
</dbReference>
<gene>
    <name evidence="4" type="ORF">NG895_26825</name>
</gene>
<evidence type="ECO:0000256" key="2">
    <source>
        <dbReference type="SAM" id="SignalP"/>
    </source>
</evidence>
<name>A0A9X2JKW3_9BACT</name>
<reference evidence="4" key="1">
    <citation type="submission" date="2022-06" db="EMBL/GenBank/DDBJ databases">
        <title>Aeoliella straminimaris, a novel planctomycete from sediments.</title>
        <authorList>
            <person name="Vitorino I.R."/>
            <person name="Lage O.M."/>
        </authorList>
    </citation>
    <scope>NUCLEOTIDE SEQUENCE</scope>
    <source>
        <strain evidence="4">ICT_H6.2</strain>
    </source>
</reference>
<dbReference type="GO" id="GO:0008168">
    <property type="term" value="F:methyltransferase activity"/>
    <property type="evidence" value="ECO:0007669"/>
    <property type="project" value="UniProtKB-KW"/>
</dbReference>
<dbReference type="CDD" id="cd02440">
    <property type="entry name" value="AdoMet_MTases"/>
    <property type="match status" value="1"/>
</dbReference>
<feature type="chain" id="PRO_5040903883" evidence="2">
    <location>
        <begin position="25"/>
        <end position="260"/>
    </location>
</feature>
<accession>A0A9X2JKW3</accession>
<feature type="domain" description="Methyltransferase" evidence="3">
    <location>
        <begin position="87"/>
        <end position="225"/>
    </location>
</feature>
<organism evidence="4 5">
    <name type="scientific">Aeoliella straminimaris</name>
    <dbReference type="NCBI Taxonomy" id="2954799"/>
    <lineage>
        <taxon>Bacteria</taxon>
        <taxon>Pseudomonadati</taxon>
        <taxon>Planctomycetota</taxon>
        <taxon>Planctomycetia</taxon>
        <taxon>Pirellulales</taxon>
        <taxon>Lacipirellulaceae</taxon>
        <taxon>Aeoliella</taxon>
    </lineage>
</organism>
<dbReference type="SUPFAM" id="SSF53335">
    <property type="entry name" value="S-adenosyl-L-methionine-dependent methyltransferases"/>
    <property type="match status" value="1"/>
</dbReference>
<evidence type="ECO:0000259" key="3">
    <source>
        <dbReference type="Pfam" id="PF13847"/>
    </source>
</evidence>
<dbReference type="Gene3D" id="3.40.50.150">
    <property type="entry name" value="Vaccinia Virus protein VP39"/>
    <property type="match status" value="1"/>
</dbReference>
<dbReference type="Pfam" id="PF13847">
    <property type="entry name" value="Methyltransf_31"/>
    <property type="match status" value="1"/>
</dbReference>